<protein>
    <submittedName>
        <fullName evidence="1">Uncharacterized protein</fullName>
    </submittedName>
</protein>
<reference evidence="1" key="1">
    <citation type="submission" date="2014-11" db="EMBL/GenBank/DDBJ databases">
        <authorList>
            <person name="Zhu J."/>
            <person name="Qi W."/>
            <person name="Song R."/>
        </authorList>
    </citation>
    <scope>NUCLEOTIDE SEQUENCE</scope>
</reference>
<organism evidence="1">
    <name type="scientific">uncultured Poseidoniia archaeon</name>
    <dbReference type="NCBI Taxonomy" id="1697135"/>
    <lineage>
        <taxon>Archaea</taxon>
        <taxon>Methanobacteriati</taxon>
        <taxon>Thermoplasmatota</taxon>
        <taxon>Candidatus Poseidoniia</taxon>
        <taxon>environmental samples</taxon>
    </lineage>
</organism>
<accession>A0A1B1TFH8</accession>
<dbReference type="EMBL" id="KP211916">
    <property type="protein sequence ID" value="ANV81041.1"/>
    <property type="molecule type" value="Genomic_DNA"/>
</dbReference>
<proteinExistence type="predicted"/>
<evidence type="ECO:0000313" key="1">
    <source>
        <dbReference type="EMBL" id="ANV81041.1"/>
    </source>
</evidence>
<dbReference type="AlphaFoldDB" id="A0A1B1TFH8"/>
<reference evidence="1" key="2">
    <citation type="journal article" date="2015" name="ISME J.">
        <title>A new class of marine Euryarchaeota group II from the Mediterranean deep chlorophyll maximum.</title>
        <authorList>
            <person name="Martin-Cuadrado A.B."/>
            <person name="Garcia-Heredia I."/>
            <person name="Molto A.G."/>
            <person name="Lopez-Ubeda R."/>
            <person name="Kimes N."/>
            <person name="Lopez-Garcia P."/>
            <person name="Moreira D."/>
            <person name="Rodriguez-Valera F."/>
        </authorList>
    </citation>
    <scope>NUCLEOTIDE SEQUENCE</scope>
</reference>
<name>A0A1B1TFH8_9ARCH</name>
<sequence length="274" mass="30535">MENKKNNQLLDTIQNAWFQLKPSEYNFSHGEIASISLTCTDSHNANSSWSENIVIDGIQPEWSGEISLDNGNNFNNFDIYGDVLSVISGSEIRINISASDESQLPTSIELLTNISEGWRQYELNEGEFSFTVSQGSGINGLHLSIIERHLEKEPTEIGMWLAVTDDAGNTVTKEWKIEIIDGNSPTILMDIIANGSLIELDKSAREGDLIQLVFSNSYDDLDSINNTSWEIYLDGEIILPNTPWSEEVEKLSIPVINSGFHEITVIATDSSKKF</sequence>